<dbReference type="KEGG" id="taz:TREAZ_3489"/>
<dbReference type="eggNOG" id="ENOG502ZB4M">
    <property type="taxonomic scope" value="Bacteria"/>
</dbReference>
<evidence type="ECO:0000313" key="1">
    <source>
        <dbReference type="EMBL" id="AEF82621.1"/>
    </source>
</evidence>
<accession>F5Y7E3</accession>
<sequence length="418" mass="47652">MAAIPAPEKAILRELAKKQLEYAKLPVMEERKKLWMLHNRLEGKRPMVVMEEDTFFKDILPPSRCEHPLAARMEQQICKIIAAHETFDDDKIVPDFFQVNFEISVDFLGVKQKRTRAAEGLGFHIEPAFADLEEGLPLLKPSEYIYCKEETENYAAAAKDVLGDILPVVLKNSFNHWFVTPTQHVVNLMGMENMYCAMMVEPDDFHRLMGAITDDLLRCLRWQEEKGLLLLNNRNDYMGSGSFCFSDELPAPGSNAAKGGKAVSRDTWGHLNSQESIGISPGQFHEFVYPYYEKLAKEFGLVYYGCCEPVHAYWDNSLSRLPNLRKISISPWCDEEIMGEKLAGSKVIYSRKPSPNFIGIKAEFDEEAFIAYVKKTAAAVKGRCKAEFIFRDIYTLHGNLGKTRKAVEITRHIAETLY</sequence>
<dbReference type="Gene3D" id="3.20.20.210">
    <property type="match status" value="1"/>
</dbReference>
<reference evidence="1 2" key="2">
    <citation type="journal article" date="2011" name="ISME J.">
        <title>RNA-seq reveals cooperative metabolic interactions between two termite-gut spirochete species in co-culture.</title>
        <authorList>
            <person name="Rosenthal A.Z."/>
            <person name="Matson E.G."/>
            <person name="Eldar A."/>
            <person name="Leadbetter J.R."/>
        </authorList>
    </citation>
    <scope>NUCLEOTIDE SEQUENCE [LARGE SCALE GENOMIC DNA]</scope>
    <source>
        <strain evidence="2">ATCC BAA-888 / DSM 13862 / ZAS-9</strain>
    </source>
</reference>
<proteinExistence type="predicted"/>
<dbReference type="InParanoid" id="F5Y7E3"/>
<gene>
    <name evidence="1" type="ordered locus">TREAZ_3489</name>
</gene>
<dbReference type="AlphaFoldDB" id="F5Y7E3"/>
<name>F5Y7E3_LEAAZ</name>
<protein>
    <recommendedName>
        <fullName evidence="3">Uroporphyrinogen decarboxylase (URO-D) domain-containing protein</fullName>
    </recommendedName>
</protein>
<dbReference type="Proteomes" id="UP000009222">
    <property type="component" value="Chromosome"/>
</dbReference>
<dbReference type="InterPro" id="IPR038071">
    <property type="entry name" value="UROD/MetE-like_sf"/>
</dbReference>
<dbReference type="STRING" id="545695.TREAZ_3489"/>
<evidence type="ECO:0008006" key="3">
    <source>
        <dbReference type="Google" id="ProtNLM"/>
    </source>
</evidence>
<reference evidence="2" key="1">
    <citation type="submission" date="2009-12" db="EMBL/GenBank/DDBJ databases">
        <title>Complete sequence of Treponema azotonutricium strain ZAS-9.</title>
        <authorList>
            <person name="Tetu S.G."/>
            <person name="Matson E."/>
            <person name="Ren Q."/>
            <person name="Seshadri R."/>
            <person name="Elbourne L."/>
            <person name="Hassan K.A."/>
            <person name="Durkin A."/>
            <person name="Radune D."/>
            <person name="Mohamoud Y."/>
            <person name="Shay R."/>
            <person name="Jin S."/>
            <person name="Zhang X."/>
            <person name="Lucey K."/>
            <person name="Ballor N.R."/>
            <person name="Ottesen E."/>
            <person name="Rosenthal R."/>
            <person name="Allen A."/>
            <person name="Leadbetter J.R."/>
            <person name="Paulsen I.T."/>
        </authorList>
    </citation>
    <scope>NUCLEOTIDE SEQUENCE [LARGE SCALE GENOMIC DNA]</scope>
    <source>
        <strain evidence="2">ATCC BAA-888 / DSM 13862 / ZAS-9</strain>
    </source>
</reference>
<evidence type="ECO:0000313" key="2">
    <source>
        <dbReference type="Proteomes" id="UP000009222"/>
    </source>
</evidence>
<dbReference type="OrthoDB" id="1956310at2"/>
<keyword evidence="2" id="KW-1185">Reference proteome</keyword>
<dbReference type="HOGENOM" id="CLU_631218_0_0_12"/>
<dbReference type="RefSeq" id="WP_015712086.1">
    <property type="nucleotide sequence ID" value="NC_015577.1"/>
</dbReference>
<organism evidence="1 2">
    <name type="scientific">Leadbettera azotonutricia (strain ATCC BAA-888 / DSM 13862 / ZAS-9)</name>
    <name type="common">Treponema azotonutricium</name>
    <dbReference type="NCBI Taxonomy" id="545695"/>
    <lineage>
        <taxon>Bacteria</taxon>
        <taxon>Pseudomonadati</taxon>
        <taxon>Spirochaetota</taxon>
        <taxon>Spirochaetia</taxon>
        <taxon>Spirochaetales</taxon>
        <taxon>Breznakiellaceae</taxon>
        <taxon>Leadbettera</taxon>
    </lineage>
</organism>
<dbReference type="EMBL" id="CP001841">
    <property type="protein sequence ID" value="AEF82621.1"/>
    <property type="molecule type" value="Genomic_DNA"/>
</dbReference>